<reference evidence="2" key="1">
    <citation type="submission" date="2021-02" db="EMBL/GenBank/DDBJ databases">
        <title>Psilocybe cubensis genome.</title>
        <authorList>
            <person name="Mckernan K.J."/>
            <person name="Crawford S."/>
            <person name="Trippe A."/>
            <person name="Kane L.T."/>
            <person name="Mclaughlin S."/>
        </authorList>
    </citation>
    <scope>NUCLEOTIDE SEQUENCE [LARGE SCALE GENOMIC DNA]</scope>
    <source>
        <strain evidence="2">MGC-MH-2018</strain>
    </source>
</reference>
<comment type="caution">
    <text evidence="2">The sequence shown here is derived from an EMBL/GenBank/DDBJ whole genome shotgun (WGS) entry which is preliminary data.</text>
</comment>
<evidence type="ECO:0000256" key="1">
    <source>
        <dbReference type="SAM" id="MobiDB-lite"/>
    </source>
</evidence>
<sequence>MAERPGERCYGFSEGGETGEGNESYLLQRFEWAKRLQDFKRQCHGGRKINRSAIKIANQRRVFMDNTGNFSTFGDSLIESGPPVPDLLHNSNSSGDSGKLPAQPVSAQSEVLQNEYLLDVIFRWVGNEPNDNDTTGESNTRSRNLLWVSLVCKKFFDPAMNVLWRSMKLWVPLLRMVPSVVNENLFSESFIMNGVLVSKHFERFNFYARRIVEFDFMATPYSNQAEIAPQIWLFLEQHRQLNNISFPRLRNLMVNLVSLPTGHIPILFLLPTLALENISLKWEAETEGLVVSSFLHILSSRSPNLVGLHLEGPIYSDTLDLQNAHCFPKLRDVTLHFRGYKNSSRAPEIDHYWSQLTALENLTTLSIISPSVTVWPSQHKGKKRISEPHKKWTFPSLQTLNVNLSSGSATNFFRDFWAPNLVDTNIIFNKETDRNDLSHVKMAQSIKISTGSLTSLNIEAQCRDLKLLIPSSLLPSLLWSWRLCKLMLCINLNVVELISHLEQDRTVSKWPNLKLLKLYPSPETPFESPILLTSMKDIVPAFPNLQTLSVPTSFQMTAETIEAMKERIGMPHPYTHPSLEVLHLAPVSQPTPPSNNWDSTSVAQRRRDAHATAYGPGSASIEKLIVAAQYIDSVFPKLRRVEAESWYVDAEWLRGLETAVVTFQETRKRATNAAQARADADFASYLEKCEAWKRDGLL</sequence>
<dbReference type="AlphaFoldDB" id="A0A8H8CHB2"/>
<evidence type="ECO:0000313" key="2">
    <source>
        <dbReference type="EMBL" id="KAG5166322.1"/>
    </source>
</evidence>
<organism evidence="2">
    <name type="scientific">Psilocybe cubensis</name>
    <name type="common">Psychedelic mushroom</name>
    <name type="synonym">Stropharia cubensis</name>
    <dbReference type="NCBI Taxonomy" id="181762"/>
    <lineage>
        <taxon>Eukaryota</taxon>
        <taxon>Fungi</taxon>
        <taxon>Dikarya</taxon>
        <taxon>Basidiomycota</taxon>
        <taxon>Agaricomycotina</taxon>
        <taxon>Agaricomycetes</taxon>
        <taxon>Agaricomycetidae</taxon>
        <taxon>Agaricales</taxon>
        <taxon>Agaricineae</taxon>
        <taxon>Strophariaceae</taxon>
        <taxon>Psilocybe</taxon>
    </lineage>
</organism>
<protein>
    <submittedName>
        <fullName evidence="2">Uncharacterized protein</fullName>
    </submittedName>
</protein>
<gene>
    <name evidence="2" type="ORF">JR316_008406</name>
</gene>
<dbReference type="EMBL" id="JAFIQS010000008">
    <property type="protein sequence ID" value="KAG5166322.1"/>
    <property type="molecule type" value="Genomic_DNA"/>
</dbReference>
<feature type="region of interest" description="Disordered" evidence="1">
    <location>
        <begin position="84"/>
        <end position="103"/>
    </location>
</feature>
<accession>A0A8H8CHB2</accession>
<name>A0A8H8CHB2_PSICU</name>
<proteinExistence type="predicted"/>